<keyword evidence="4" id="KW-0732">Signal</keyword>
<evidence type="ECO:0000259" key="5">
    <source>
        <dbReference type="Pfam" id="PF07732"/>
    </source>
</evidence>
<accession>A0ABP9JMV6</accession>
<keyword evidence="7" id="KW-1185">Reference proteome</keyword>
<gene>
    <name evidence="6" type="ORF">GCM10023258_37340</name>
</gene>
<evidence type="ECO:0000256" key="4">
    <source>
        <dbReference type="SAM" id="SignalP"/>
    </source>
</evidence>
<dbReference type="Pfam" id="PF07732">
    <property type="entry name" value="Cu-oxidase_3"/>
    <property type="match status" value="1"/>
</dbReference>
<evidence type="ECO:0000313" key="7">
    <source>
        <dbReference type="Proteomes" id="UP001500427"/>
    </source>
</evidence>
<evidence type="ECO:0000256" key="3">
    <source>
        <dbReference type="ARBA" id="ARBA00023008"/>
    </source>
</evidence>
<evidence type="ECO:0000256" key="2">
    <source>
        <dbReference type="ARBA" id="ARBA00023002"/>
    </source>
</evidence>
<feature type="signal peptide" evidence="4">
    <location>
        <begin position="1"/>
        <end position="32"/>
    </location>
</feature>
<dbReference type="PANTHER" id="PTHR11709">
    <property type="entry name" value="MULTI-COPPER OXIDASE"/>
    <property type="match status" value="1"/>
</dbReference>
<comment type="caution">
    <text evidence="6">The sequence shown here is derived from an EMBL/GenBank/DDBJ whole genome shotgun (WGS) entry which is preliminary data.</text>
</comment>
<keyword evidence="3" id="KW-0186">Copper</keyword>
<dbReference type="InterPro" id="IPR008972">
    <property type="entry name" value="Cupredoxin"/>
</dbReference>
<keyword evidence="1" id="KW-0479">Metal-binding</keyword>
<evidence type="ECO:0000313" key="6">
    <source>
        <dbReference type="EMBL" id="GAA5035465.1"/>
    </source>
</evidence>
<feature type="chain" id="PRO_5047284285" description="Plastocyanin-like domain-containing protein" evidence="4">
    <location>
        <begin position="33"/>
        <end position="1062"/>
    </location>
</feature>
<dbReference type="PANTHER" id="PTHR11709:SF394">
    <property type="entry name" value="FI03373P-RELATED"/>
    <property type="match status" value="1"/>
</dbReference>
<reference evidence="7" key="1">
    <citation type="journal article" date="2019" name="Int. J. Syst. Evol. Microbiol.">
        <title>The Global Catalogue of Microorganisms (GCM) 10K type strain sequencing project: providing services to taxonomists for standard genome sequencing and annotation.</title>
        <authorList>
            <consortium name="The Broad Institute Genomics Platform"/>
            <consortium name="The Broad Institute Genome Sequencing Center for Infectious Disease"/>
            <person name="Wu L."/>
            <person name="Ma J."/>
        </authorList>
    </citation>
    <scope>NUCLEOTIDE SEQUENCE [LARGE SCALE GENOMIC DNA]</scope>
    <source>
        <strain evidence="7">JCM 17687</strain>
    </source>
</reference>
<protein>
    <recommendedName>
        <fullName evidence="5">Plastocyanin-like domain-containing protein</fullName>
    </recommendedName>
</protein>
<name>A0ABP9JMV6_9MICO</name>
<dbReference type="Gene3D" id="2.60.40.420">
    <property type="entry name" value="Cupredoxins - blue copper proteins"/>
    <property type="match status" value="1"/>
</dbReference>
<dbReference type="InterPro" id="IPR045087">
    <property type="entry name" value="Cu-oxidase_fam"/>
</dbReference>
<dbReference type="Proteomes" id="UP001500427">
    <property type="component" value="Unassembled WGS sequence"/>
</dbReference>
<proteinExistence type="predicted"/>
<keyword evidence="2" id="KW-0560">Oxidoreductase</keyword>
<dbReference type="EMBL" id="BAABIW010000028">
    <property type="protein sequence ID" value="GAA5035465.1"/>
    <property type="molecule type" value="Genomic_DNA"/>
</dbReference>
<dbReference type="SUPFAM" id="SSF49503">
    <property type="entry name" value="Cupredoxins"/>
    <property type="match status" value="2"/>
</dbReference>
<dbReference type="RefSeq" id="WP_345509035.1">
    <property type="nucleotide sequence ID" value="NZ_BAABIW010000028.1"/>
</dbReference>
<sequence>MTSRPVSLRQRLAITVAAVALAPVSLAGAALAGPVPSAVPAAATGAALASAGSPASVAAPAAAVGKLAPSPGCTVTPPTGTDPEAVACDLWAKPGTNGVTGQPITVWGYSTTEAGAATAPGPVLVVREGDKVTVTLHNGLTQPTSLAFPGQPATAFTAGLPTTERLQGVAGGGTATYAFTAGRPGTFLYEAGHTSDGARQVAMGLAGALVVLPADGTAYGHAYQDEAVLVLSEIDPRLNAHPDTFDMREFSPAYRLINGKPYPVTDPVPTDQGHTVLLRYVNAGSELHTMSTLGGEQDVLTHDAHPLAFPEPSVVVPVEPGVTTDVLVAMPSGPEAKVAVYESAARLDNAGQTTADPMALAFGGMLTFLDTNAPPPSSDEVGPVSTGITATPNPADGTGAVTVTAMVSDTTTGGHFVAGAEFVVDDAVTVGVGFGTPMSGTFGTSPTTTVTGSIPAVATAADCAGPIPPVDLHCLTSAKHTVFVRGVDSEGKWGVIGSVVLNLAKAGPQTTALSVSPRPASGKGAVTVSATGDDTAAGGTITAAEYFVGAAGTDGQGVPMSLNRVATKVAETGTIAATTVAALGEGTTQVWVHSRNSQNIWGPAVPVDLTVDLTAPAVNASTVGPNPTNAVVSSRSYPGYLVVSAELQDRDAANGLQSTVTAGEAFIDPTSTTPVFGKGLSLIAVDGAFDSPTEQVYGLIPLTQVKAMAPGEHKVYVHAKDAAGNWGALTLDNALVRLLVDKTAPVLGALTGSPNPTNGASTLNLVAPVTEAVLPSYTGPRFQAAEYWTGTTDPGVGKGTRVQITDSGTGVSAAVPLGGLLPGTVTFSLRVQDAAGNWSNAVTTSVQVVRGNAIFSDTFDSGNLLAWTARTGAVSATALAGIPAGGGNVGLAATLPGGGGNAPAYVTDDTPLNETGYHAQFSFNPNTLSTGTGLTTWVTVFEGRTSTGQAFAVQFHRVGTSATAAQLRIVMNRNLVGLTTPTTPYTLSPGAHTLRVDWTQGTQGSFRLLVDSAVKASVGGNNTGAGMQVQSARLGITAGTTASTMAGTAWFDTFVSTRISIP</sequence>
<organism evidence="6 7">
    <name type="scientific">Terrabacter aeriphilus</name>
    <dbReference type="NCBI Taxonomy" id="515662"/>
    <lineage>
        <taxon>Bacteria</taxon>
        <taxon>Bacillati</taxon>
        <taxon>Actinomycetota</taxon>
        <taxon>Actinomycetes</taxon>
        <taxon>Micrococcales</taxon>
        <taxon>Intrasporangiaceae</taxon>
        <taxon>Terrabacter</taxon>
    </lineage>
</organism>
<evidence type="ECO:0000256" key="1">
    <source>
        <dbReference type="ARBA" id="ARBA00022723"/>
    </source>
</evidence>
<feature type="domain" description="Plastocyanin-like" evidence="5">
    <location>
        <begin position="118"/>
        <end position="213"/>
    </location>
</feature>
<dbReference type="InterPro" id="IPR011707">
    <property type="entry name" value="Cu-oxidase-like_N"/>
</dbReference>